<organism evidence="1 2">
    <name type="scientific">Fusarium sporotrichioides</name>
    <dbReference type="NCBI Taxonomy" id="5514"/>
    <lineage>
        <taxon>Eukaryota</taxon>
        <taxon>Fungi</taxon>
        <taxon>Dikarya</taxon>
        <taxon>Ascomycota</taxon>
        <taxon>Pezizomycotina</taxon>
        <taxon>Sordariomycetes</taxon>
        <taxon>Hypocreomycetidae</taxon>
        <taxon>Hypocreales</taxon>
        <taxon>Nectriaceae</taxon>
        <taxon>Fusarium</taxon>
    </lineage>
</organism>
<evidence type="ECO:0000313" key="2">
    <source>
        <dbReference type="Proteomes" id="UP000266152"/>
    </source>
</evidence>
<dbReference type="AlphaFoldDB" id="A0A395S998"/>
<dbReference type="EMBL" id="PXOF01000066">
    <property type="protein sequence ID" value="RGP68900.1"/>
    <property type="molecule type" value="Genomic_DNA"/>
</dbReference>
<reference evidence="1 2" key="1">
    <citation type="journal article" date="2018" name="PLoS Pathog.">
        <title>Evolution of structural diversity of trichothecenes, a family of toxins produced by plant pathogenic and entomopathogenic fungi.</title>
        <authorList>
            <person name="Proctor R.H."/>
            <person name="McCormick S.P."/>
            <person name="Kim H.S."/>
            <person name="Cardoza R.E."/>
            <person name="Stanley A.M."/>
            <person name="Lindo L."/>
            <person name="Kelly A."/>
            <person name="Brown D.W."/>
            <person name="Lee T."/>
            <person name="Vaughan M.M."/>
            <person name="Alexander N.J."/>
            <person name="Busman M."/>
            <person name="Gutierrez S."/>
        </authorList>
    </citation>
    <scope>NUCLEOTIDE SEQUENCE [LARGE SCALE GENOMIC DNA]</scope>
    <source>
        <strain evidence="1 2">NRRL 3299</strain>
    </source>
</reference>
<sequence length="228" mass="27377">MESLEDFELFAHNVWTRDRLHVGLVNIATCEVDDGFHWVWGRDNALAKQTLLRIERFTLLNRYWKQEWLFTRRVDITPLLSNPVYRACPVFGDAIDFERLLYDPRLCKEHLKQTYRGPMDPRNEFHAWFTVLELLGIKHDHKVDYRYGMCHGEGEYSKDRFEQNRDAAAEWIRKDEWHFQSSLQRTWKINRLHYPPPESQDLEKVPQQAMGFWLFPLESLEPVDDPAL</sequence>
<gene>
    <name evidence="1" type="ORF">FSPOR_5106</name>
</gene>
<evidence type="ECO:0000313" key="1">
    <source>
        <dbReference type="EMBL" id="RGP68900.1"/>
    </source>
</evidence>
<comment type="caution">
    <text evidence="1">The sequence shown here is derived from an EMBL/GenBank/DDBJ whole genome shotgun (WGS) entry which is preliminary data.</text>
</comment>
<proteinExistence type="predicted"/>
<protein>
    <submittedName>
        <fullName evidence="1">Uncharacterized protein</fullName>
    </submittedName>
</protein>
<dbReference type="STRING" id="5514.A0A395S998"/>
<accession>A0A395S998</accession>
<name>A0A395S998_FUSSP</name>
<dbReference type="Proteomes" id="UP000266152">
    <property type="component" value="Unassembled WGS sequence"/>
</dbReference>
<keyword evidence="2" id="KW-1185">Reference proteome</keyword>